<protein>
    <submittedName>
        <fullName evidence="4">ABC transporter substrate-binding protein</fullName>
    </submittedName>
</protein>
<comment type="caution">
    <text evidence="4">The sequence shown here is derived from an EMBL/GenBank/DDBJ whole genome shotgun (WGS) entry which is preliminary data.</text>
</comment>
<dbReference type="GO" id="GO:0042597">
    <property type="term" value="C:periplasmic space"/>
    <property type="evidence" value="ECO:0007669"/>
    <property type="project" value="UniProtKB-SubCell"/>
</dbReference>
<dbReference type="Proteomes" id="UP000215694">
    <property type="component" value="Unassembled WGS sequence"/>
</dbReference>
<organism evidence="4 5">
    <name type="scientific">Romboutsia weinsteinii</name>
    <dbReference type="NCBI Taxonomy" id="2020949"/>
    <lineage>
        <taxon>Bacteria</taxon>
        <taxon>Bacillati</taxon>
        <taxon>Bacillota</taxon>
        <taxon>Clostridia</taxon>
        <taxon>Peptostreptococcales</taxon>
        <taxon>Peptostreptococcaceae</taxon>
        <taxon>Romboutsia</taxon>
    </lineage>
</organism>
<dbReference type="RefSeq" id="WP_094369459.1">
    <property type="nucleotide sequence ID" value="NZ_NOJY02000043.1"/>
</dbReference>
<name>A0A371IZP9_9FIRM</name>
<keyword evidence="5" id="KW-1185">Reference proteome</keyword>
<keyword evidence="3" id="KW-0732">Signal</keyword>
<evidence type="ECO:0000313" key="4">
    <source>
        <dbReference type="EMBL" id="RDY25887.1"/>
    </source>
</evidence>
<evidence type="ECO:0000256" key="3">
    <source>
        <dbReference type="ARBA" id="ARBA00022729"/>
    </source>
</evidence>
<evidence type="ECO:0000313" key="5">
    <source>
        <dbReference type="Proteomes" id="UP000215694"/>
    </source>
</evidence>
<dbReference type="SUPFAM" id="SSF53850">
    <property type="entry name" value="Periplasmic binding protein-like II"/>
    <property type="match status" value="1"/>
</dbReference>
<proteinExistence type="inferred from homology"/>
<dbReference type="PANTHER" id="PTHR30024">
    <property type="entry name" value="ALIPHATIC SULFONATES-BINDING PROTEIN-RELATED"/>
    <property type="match status" value="1"/>
</dbReference>
<comment type="subcellular location">
    <subcellularLocation>
        <location evidence="1">Periplasm</location>
    </subcellularLocation>
</comment>
<comment type="similarity">
    <text evidence="2">Belongs to the bacterial solute-binding protein SsuA/TauA family.</text>
</comment>
<accession>A0A371IZP9</accession>
<reference evidence="4 5" key="1">
    <citation type="journal article" date="2017" name="Genome Announc.">
        <title>Draft Genome Sequence of Romboutsia weinsteinii sp. nov. Strain CCRI-19649(T) Isolated from Surface Water.</title>
        <authorList>
            <person name="Maheux A.F."/>
            <person name="Boudreau D.K."/>
            <person name="Berube E."/>
            <person name="Boissinot M."/>
            <person name="Cantin P."/>
            <person name="Raymond F."/>
            <person name="Corbeil J."/>
            <person name="Omar R.F."/>
            <person name="Bergeron M.G."/>
        </authorList>
    </citation>
    <scope>NUCLEOTIDE SEQUENCE [LARGE SCALE GENOMIC DNA]</scope>
    <source>
        <strain evidence="4 5">CCRI-19649</strain>
    </source>
</reference>
<dbReference type="AlphaFoldDB" id="A0A371IZP9"/>
<sequence length="346" mass="37859">MYKKLITIMSSLALGVTCLTGCTPKVEDNTTEEKKLDKVTIAEVTHSVFYAPQYAAITEGFFEEEGIEIDLLNTQGADKTMAALISGEAQVGLMGPEASIYIFNQGSEDYAVNFAQLTKRDGSFLVGREKNDNFSYDDLKGSEILGGRKGGVPLMTFEYVLKQNGLKVSENSTDGDVNVRTDVQFSTMTGAFAGGEADYTTAFEPTATQMEKEGSGYVVTSIGADSGEIPYTAYSTTKTFMNDNKDLVQRFTNAVYKGQQWVETASSEEIAKSMQPFFEDISLEDLVSVVDRYRSIDAWCSDPTLTEEALNKLMDVMTEAGELDKKPAYDSIVTTEFAESAISNSK</sequence>
<gene>
    <name evidence="4" type="ORF">CHL78_015975</name>
</gene>
<evidence type="ECO:0000256" key="1">
    <source>
        <dbReference type="ARBA" id="ARBA00004418"/>
    </source>
</evidence>
<evidence type="ECO:0000256" key="2">
    <source>
        <dbReference type="ARBA" id="ARBA00010742"/>
    </source>
</evidence>
<dbReference type="Gene3D" id="3.40.190.10">
    <property type="entry name" value="Periplasmic binding protein-like II"/>
    <property type="match status" value="2"/>
</dbReference>
<dbReference type="EMBL" id="NOJY02000043">
    <property type="protein sequence ID" value="RDY25887.1"/>
    <property type="molecule type" value="Genomic_DNA"/>
</dbReference>
<dbReference type="PANTHER" id="PTHR30024:SF47">
    <property type="entry name" value="TAURINE-BINDING PERIPLASMIC PROTEIN"/>
    <property type="match status" value="1"/>
</dbReference>
<dbReference type="OrthoDB" id="9802202at2"/>
<dbReference type="Pfam" id="PF13379">
    <property type="entry name" value="NMT1_2"/>
    <property type="match status" value="1"/>
</dbReference>